<dbReference type="EMBL" id="JPFK01000005">
    <property type="protein sequence ID" value="KFB01340.1"/>
    <property type="molecule type" value="Genomic_DNA"/>
</dbReference>
<reference evidence="3" key="2">
    <citation type="submission" date="2014-07" db="EMBL/GenBank/DDBJ databases">
        <title>Genome sequence of Mangrovimonas yunxiaonensis.</title>
        <authorList>
            <person name="Li Y."/>
            <person name="Zheng T."/>
        </authorList>
    </citation>
    <scope>NUCLEOTIDE SEQUENCE [LARGE SCALE GENOMIC DNA]</scope>
    <source>
        <strain evidence="3">LY01</strain>
    </source>
</reference>
<keyword evidence="3" id="KW-1185">Reference proteome</keyword>
<comment type="caution">
    <text evidence="2">The sequence shown here is derived from an EMBL/GenBank/DDBJ whole genome shotgun (WGS) entry which is preliminary data.</text>
</comment>
<feature type="domain" description="Integrase catalytic" evidence="1">
    <location>
        <begin position="12"/>
        <end position="57"/>
    </location>
</feature>
<gene>
    <name evidence="2" type="ORF">IA57_05800</name>
</gene>
<dbReference type="Pfam" id="PF13683">
    <property type="entry name" value="rve_3"/>
    <property type="match status" value="1"/>
</dbReference>
<sequence length="68" mass="8005">MDGLIYSSNRGINKTLKYEYGLKQTIKNTKLAQKMTKKAIFTYNNFRTHWSLNLSTPKMVNLFQDKTK</sequence>
<dbReference type="InterPro" id="IPR001584">
    <property type="entry name" value="Integrase_cat-core"/>
</dbReference>
<reference evidence="2 3" key="1">
    <citation type="journal article" date="2014" name="Genome Announc.">
        <title>Draft Genome Sequence of the Algicidal Bacterium Mangrovimonas yunxiaonensis Strain LY01.</title>
        <authorList>
            <person name="Li Y."/>
            <person name="Zhu H."/>
            <person name="Li C."/>
            <person name="Zhang H."/>
            <person name="Chen Z."/>
            <person name="Zheng W."/>
            <person name="Xu H."/>
            <person name="Zheng T."/>
        </authorList>
    </citation>
    <scope>NUCLEOTIDE SEQUENCE [LARGE SCALE GENOMIC DNA]</scope>
    <source>
        <strain evidence="2 3">LY01</strain>
    </source>
</reference>
<dbReference type="Proteomes" id="UP000028521">
    <property type="component" value="Unassembled WGS sequence"/>
</dbReference>
<dbReference type="AlphaFoldDB" id="A0A084TKV4"/>
<dbReference type="STRING" id="1197477.IA57_05800"/>
<evidence type="ECO:0000313" key="3">
    <source>
        <dbReference type="Proteomes" id="UP000028521"/>
    </source>
</evidence>
<protein>
    <recommendedName>
        <fullName evidence="1">Integrase catalytic domain-containing protein</fullName>
    </recommendedName>
</protein>
<name>A0A084TKV4_9FLAO</name>
<evidence type="ECO:0000259" key="1">
    <source>
        <dbReference type="Pfam" id="PF13683"/>
    </source>
</evidence>
<evidence type="ECO:0000313" key="2">
    <source>
        <dbReference type="EMBL" id="KFB01340.1"/>
    </source>
</evidence>
<organism evidence="2 3">
    <name type="scientific">Mangrovimonas yunxiaonensis</name>
    <dbReference type="NCBI Taxonomy" id="1197477"/>
    <lineage>
        <taxon>Bacteria</taxon>
        <taxon>Pseudomonadati</taxon>
        <taxon>Bacteroidota</taxon>
        <taxon>Flavobacteriia</taxon>
        <taxon>Flavobacteriales</taxon>
        <taxon>Flavobacteriaceae</taxon>
        <taxon>Mangrovimonas</taxon>
    </lineage>
</organism>
<accession>A0A084TKV4</accession>
<dbReference type="GO" id="GO:0015074">
    <property type="term" value="P:DNA integration"/>
    <property type="evidence" value="ECO:0007669"/>
    <property type="project" value="InterPro"/>
</dbReference>
<proteinExistence type="predicted"/>